<feature type="non-terminal residue" evidence="1">
    <location>
        <position position="70"/>
    </location>
</feature>
<gene>
    <name evidence="1" type="ORF">L195_g061367</name>
</gene>
<sequence>MPHPLKPRPGFASVQAVIIGEGRPQKHSVRRDCEPDRPVAVEGTNFDCDCTVAIRSLRVHGILLLLVVGL</sequence>
<reference evidence="1 2" key="2">
    <citation type="journal article" date="2017" name="Front. Plant Sci.">
        <title>Gene Classification and Mining of Molecular Markers Useful in Red Clover (Trifolium pratense) Breeding.</title>
        <authorList>
            <person name="Istvanek J."/>
            <person name="Dluhosova J."/>
            <person name="Dluhos P."/>
            <person name="Patkova L."/>
            <person name="Nedelnik J."/>
            <person name="Repkova J."/>
        </authorList>
    </citation>
    <scope>NUCLEOTIDE SEQUENCE [LARGE SCALE GENOMIC DNA]</scope>
    <source>
        <strain evidence="2">cv. Tatra</strain>
        <tissue evidence="1">Young leaves</tissue>
    </source>
</reference>
<organism evidence="1 2">
    <name type="scientific">Trifolium pratense</name>
    <name type="common">Red clover</name>
    <dbReference type="NCBI Taxonomy" id="57577"/>
    <lineage>
        <taxon>Eukaryota</taxon>
        <taxon>Viridiplantae</taxon>
        <taxon>Streptophyta</taxon>
        <taxon>Embryophyta</taxon>
        <taxon>Tracheophyta</taxon>
        <taxon>Spermatophyta</taxon>
        <taxon>Magnoliopsida</taxon>
        <taxon>eudicotyledons</taxon>
        <taxon>Gunneridae</taxon>
        <taxon>Pentapetalae</taxon>
        <taxon>rosids</taxon>
        <taxon>fabids</taxon>
        <taxon>Fabales</taxon>
        <taxon>Fabaceae</taxon>
        <taxon>Papilionoideae</taxon>
        <taxon>50 kb inversion clade</taxon>
        <taxon>NPAAA clade</taxon>
        <taxon>Hologalegina</taxon>
        <taxon>IRL clade</taxon>
        <taxon>Trifolieae</taxon>
        <taxon>Trifolium</taxon>
    </lineage>
</organism>
<evidence type="ECO:0000313" key="2">
    <source>
        <dbReference type="Proteomes" id="UP000236291"/>
    </source>
</evidence>
<proteinExistence type="predicted"/>
<dbReference type="AlphaFoldDB" id="A0A2K3K9G0"/>
<dbReference type="EMBL" id="ASHM01151269">
    <property type="protein sequence ID" value="PNX62909.1"/>
    <property type="molecule type" value="Genomic_DNA"/>
</dbReference>
<reference evidence="1 2" key="1">
    <citation type="journal article" date="2014" name="Am. J. Bot.">
        <title>Genome assembly and annotation for red clover (Trifolium pratense; Fabaceae).</title>
        <authorList>
            <person name="Istvanek J."/>
            <person name="Jaros M."/>
            <person name="Krenek A."/>
            <person name="Repkova J."/>
        </authorList>
    </citation>
    <scope>NUCLEOTIDE SEQUENCE [LARGE SCALE GENOMIC DNA]</scope>
    <source>
        <strain evidence="2">cv. Tatra</strain>
        <tissue evidence="1">Young leaves</tissue>
    </source>
</reference>
<evidence type="ECO:0000313" key="1">
    <source>
        <dbReference type="EMBL" id="PNX62909.1"/>
    </source>
</evidence>
<dbReference type="Proteomes" id="UP000236291">
    <property type="component" value="Unassembled WGS sequence"/>
</dbReference>
<comment type="caution">
    <text evidence="1">The sequence shown here is derived from an EMBL/GenBank/DDBJ whole genome shotgun (WGS) entry which is preliminary data.</text>
</comment>
<protein>
    <submittedName>
        <fullName evidence="1">Uncharacterized protein</fullName>
    </submittedName>
</protein>
<accession>A0A2K3K9G0</accession>
<name>A0A2K3K9G0_TRIPR</name>